<name>A0A9P1FZ23_9DINO</name>
<feature type="non-terminal residue" evidence="4">
    <location>
        <position position="234"/>
    </location>
</feature>
<reference evidence="5" key="2">
    <citation type="submission" date="2024-04" db="EMBL/GenBank/DDBJ databases">
        <authorList>
            <person name="Chen Y."/>
            <person name="Shah S."/>
            <person name="Dougan E. K."/>
            <person name="Thang M."/>
            <person name="Chan C."/>
        </authorList>
    </citation>
    <scope>NUCLEOTIDE SEQUENCE [LARGE SCALE GENOMIC DNA]</scope>
</reference>
<dbReference type="PROSITE" id="PS50103">
    <property type="entry name" value="ZF_C3H1"/>
    <property type="match status" value="1"/>
</dbReference>
<organism evidence="4">
    <name type="scientific">Cladocopium goreaui</name>
    <dbReference type="NCBI Taxonomy" id="2562237"/>
    <lineage>
        <taxon>Eukaryota</taxon>
        <taxon>Sar</taxon>
        <taxon>Alveolata</taxon>
        <taxon>Dinophyceae</taxon>
        <taxon>Suessiales</taxon>
        <taxon>Symbiodiniaceae</taxon>
        <taxon>Cladocopium</taxon>
    </lineage>
</organism>
<evidence type="ECO:0000313" key="4">
    <source>
        <dbReference type="EMBL" id="CAI3994954.1"/>
    </source>
</evidence>
<dbReference type="EMBL" id="CAMXCT030002013">
    <property type="protein sequence ID" value="CAL4782266.1"/>
    <property type="molecule type" value="Genomic_DNA"/>
</dbReference>
<keyword evidence="1" id="KW-0479">Metal-binding</keyword>
<evidence type="ECO:0000256" key="1">
    <source>
        <dbReference type="PROSITE-ProRule" id="PRU00723"/>
    </source>
</evidence>
<evidence type="ECO:0000259" key="3">
    <source>
        <dbReference type="PROSITE" id="PS50103"/>
    </source>
</evidence>
<dbReference type="AlphaFoldDB" id="A0A9P1FZ23"/>
<keyword evidence="1" id="KW-0863">Zinc-finger</keyword>
<feature type="region of interest" description="Disordered" evidence="2">
    <location>
        <begin position="14"/>
        <end position="66"/>
    </location>
</feature>
<feature type="domain" description="C3H1-type" evidence="3">
    <location>
        <begin position="77"/>
        <end position="99"/>
    </location>
</feature>
<comment type="caution">
    <text evidence="4">The sequence shown here is derived from an EMBL/GenBank/DDBJ whole genome shotgun (WGS) entry which is preliminary data.</text>
</comment>
<accession>A0A9P1FZ23</accession>
<evidence type="ECO:0000313" key="6">
    <source>
        <dbReference type="Proteomes" id="UP001152797"/>
    </source>
</evidence>
<protein>
    <recommendedName>
        <fullName evidence="3">C3H1-type domain-containing protein</fullName>
    </recommendedName>
</protein>
<evidence type="ECO:0000256" key="2">
    <source>
        <dbReference type="SAM" id="MobiDB-lite"/>
    </source>
</evidence>
<gene>
    <name evidence="4" type="ORF">C1SCF055_LOCUS21564</name>
</gene>
<dbReference type="GO" id="GO:0008270">
    <property type="term" value="F:zinc ion binding"/>
    <property type="evidence" value="ECO:0007669"/>
    <property type="project" value="UniProtKB-KW"/>
</dbReference>
<proteinExistence type="predicted"/>
<feature type="compositionally biased region" description="Polar residues" evidence="2">
    <location>
        <begin position="43"/>
        <end position="65"/>
    </location>
</feature>
<dbReference type="Proteomes" id="UP001152797">
    <property type="component" value="Unassembled WGS sequence"/>
</dbReference>
<feature type="zinc finger region" description="C3H1-type" evidence="1">
    <location>
        <begin position="77"/>
        <end position="99"/>
    </location>
</feature>
<sequence>MMVARGVSEPAYISLPPGLRLSVEPPEDVPLPQDTPCKVDPATVSTSPGEDASESSLSHNWQPTEGSLGHPELCHRPCLFFARERCQSGSECRYCHLDHSDRPAGLDKSQRQAVKLLSQGQLLSLLLPHLQTRAEERGFLEEAEDILQLAGQSSEEPIAISNTLQRKLHKVFRKMSFSGMLGLIRQAMTEGEAEELSAATNRLRTSLSARQSIWAAAGVRAVEGNSKGVKNAPA</sequence>
<dbReference type="InterPro" id="IPR000571">
    <property type="entry name" value="Znf_CCCH"/>
</dbReference>
<dbReference type="EMBL" id="CAMXCT020002013">
    <property type="protein sequence ID" value="CAL1148329.1"/>
    <property type="molecule type" value="Genomic_DNA"/>
</dbReference>
<dbReference type="OrthoDB" id="434435at2759"/>
<evidence type="ECO:0000313" key="5">
    <source>
        <dbReference type="EMBL" id="CAL1148329.1"/>
    </source>
</evidence>
<reference evidence="4" key="1">
    <citation type="submission" date="2022-10" db="EMBL/GenBank/DDBJ databases">
        <authorList>
            <person name="Chen Y."/>
            <person name="Dougan E. K."/>
            <person name="Chan C."/>
            <person name="Rhodes N."/>
            <person name="Thang M."/>
        </authorList>
    </citation>
    <scope>NUCLEOTIDE SEQUENCE</scope>
</reference>
<dbReference type="EMBL" id="CAMXCT010002013">
    <property type="protein sequence ID" value="CAI3994954.1"/>
    <property type="molecule type" value="Genomic_DNA"/>
</dbReference>
<keyword evidence="1" id="KW-0862">Zinc</keyword>
<keyword evidence="6" id="KW-1185">Reference proteome</keyword>